<evidence type="ECO:0000256" key="1">
    <source>
        <dbReference type="ARBA" id="ARBA00004141"/>
    </source>
</evidence>
<reference evidence="8 9" key="1">
    <citation type="submission" date="2017-11" db="EMBL/GenBank/DDBJ databases">
        <title>Complete genome sequence of Sphingomonas sp. Strain Cra20, a psychrotolerant potential plant growth promoting rhizobacteria.</title>
        <authorList>
            <person name="Luo Y."/>
        </authorList>
    </citation>
    <scope>NUCLEOTIDE SEQUENCE [LARGE SCALE GENOMIC DNA]</scope>
    <source>
        <strain evidence="8 9">Cra20</strain>
    </source>
</reference>
<evidence type="ECO:0000256" key="2">
    <source>
        <dbReference type="ARBA" id="ARBA00009399"/>
    </source>
</evidence>
<keyword evidence="3 6" id="KW-0812">Transmembrane</keyword>
<evidence type="ECO:0000313" key="8">
    <source>
        <dbReference type="EMBL" id="ATY34369.1"/>
    </source>
</evidence>
<comment type="similarity">
    <text evidence="2">Belongs to the GtrA family.</text>
</comment>
<keyword evidence="4 6" id="KW-1133">Transmembrane helix</keyword>
<feature type="transmembrane region" description="Helical" evidence="6">
    <location>
        <begin position="40"/>
        <end position="63"/>
    </location>
</feature>
<evidence type="ECO:0000256" key="4">
    <source>
        <dbReference type="ARBA" id="ARBA00022989"/>
    </source>
</evidence>
<dbReference type="PANTHER" id="PTHR38459:SF1">
    <property type="entry name" value="PROPHAGE BACTOPRENOL-LINKED GLUCOSE TRANSLOCASE HOMOLOG"/>
    <property type="match status" value="1"/>
</dbReference>
<organism evidence="8 9">
    <name type="scientific">Sphingomonas psychrotolerans</name>
    <dbReference type="NCBI Taxonomy" id="1327635"/>
    <lineage>
        <taxon>Bacteria</taxon>
        <taxon>Pseudomonadati</taxon>
        <taxon>Pseudomonadota</taxon>
        <taxon>Alphaproteobacteria</taxon>
        <taxon>Sphingomonadales</taxon>
        <taxon>Sphingomonadaceae</taxon>
        <taxon>Sphingomonas</taxon>
    </lineage>
</organism>
<feature type="transmembrane region" description="Helical" evidence="6">
    <location>
        <begin position="12"/>
        <end position="34"/>
    </location>
</feature>
<proteinExistence type="inferred from homology"/>
<name>A0A2K8MQT5_9SPHN</name>
<gene>
    <name evidence="8" type="ORF">CVN68_01800</name>
</gene>
<feature type="transmembrane region" description="Helical" evidence="6">
    <location>
        <begin position="105"/>
        <end position="123"/>
    </location>
</feature>
<dbReference type="GO" id="GO:0005886">
    <property type="term" value="C:plasma membrane"/>
    <property type="evidence" value="ECO:0007669"/>
    <property type="project" value="TreeGrafter"/>
</dbReference>
<dbReference type="OrthoDB" id="9812049at2"/>
<sequence length="135" mass="15024">MQARIGGRPLRFLIAGGLNTLVGLTFYPLLLWAVPLMRTHYLAALGIAQVACLLFAYVTYKYGVFRTQGNMAREFGAFSGFYLFNYAANWAILPLLVETAGAHPSVVQTGFNLIVIATSWFWHSRVTFRAAERTA</sequence>
<dbReference type="Pfam" id="PF04138">
    <property type="entry name" value="GtrA_DPMS_TM"/>
    <property type="match status" value="1"/>
</dbReference>
<dbReference type="EMBL" id="CP024923">
    <property type="protein sequence ID" value="ATY34369.1"/>
    <property type="molecule type" value="Genomic_DNA"/>
</dbReference>
<evidence type="ECO:0000313" key="9">
    <source>
        <dbReference type="Proteomes" id="UP000229081"/>
    </source>
</evidence>
<dbReference type="Proteomes" id="UP000229081">
    <property type="component" value="Chromosome"/>
</dbReference>
<evidence type="ECO:0000256" key="3">
    <source>
        <dbReference type="ARBA" id="ARBA00022692"/>
    </source>
</evidence>
<feature type="domain" description="GtrA/DPMS transmembrane" evidence="7">
    <location>
        <begin position="11"/>
        <end position="128"/>
    </location>
</feature>
<dbReference type="PANTHER" id="PTHR38459">
    <property type="entry name" value="PROPHAGE BACTOPRENOL-LINKED GLUCOSE TRANSLOCASE HOMOLOG"/>
    <property type="match status" value="1"/>
</dbReference>
<keyword evidence="5 6" id="KW-0472">Membrane</keyword>
<accession>A0A2K8MQT5</accession>
<evidence type="ECO:0000259" key="7">
    <source>
        <dbReference type="Pfam" id="PF04138"/>
    </source>
</evidence>
<dbReference type="InterPro" id="IPR051401">
    <property type="entry name" value="GtrA_CellWall_Glycosyl"/>
</dbReference>
<dbReference type="GO" id="GO:0000271">
    <property type="term" value="P:polysaccharide biosynthetic process"/>
    <property type="evidence" value="ECO:0007669"/>
    <property type="project" value="InterPro"/>
</dbReference>
<protein>
    <submittedName>
        <fullName evidence="8">GtrA family protein</fullName>
    </submittedName>
</protein>
<dbReference type="InterPro" id="IPR007267">
    <property type="entry name" value="GtrA_DPMS_TM"/>
</dbReference>
<evidence type="ECO:0000256" key="6">
    <source>
        <dbReference type="SAM" id="Phobius"/>
    </source>
</evidence>
<keyword evidence="9" id="KW-1185">Reference proteome</keyword>
<dbReference type="AlphaFoldDB" id="A0A2K8MQT5"/>
<dbReference type="KEGG" id="sphc:CVN68_01800"/>
<evidence type="ECO:0000256" key="5">
    <source>
        <dbReference type="ARBA" id="ARBA00023136"/>
    </source>
</evidence>
<comment type="subcellular location">
    <subcellularLocation>
        <location evidence="1">Membrane</location>
        <topology evidence="1">Multi-pass membrane protein</topology>
    </subcellularLocation>
</comment>
<feature type="transmembrane region" description="Helical" evidence="6">
    <location>
        <begin position="75"/>
        <end position="93"/>
    </location>
</feature>